<feature type="binding site" evidence="8">
    <location>
        <position position="400"/>
    </location>
    <ligand>
        <name>Mn(2+)</name>
        <dbReference type="ChEBI" id="CHEBI:29035"/>
        <label>1</label>
    </ligand>
</feature>
<feature type="binding site" evidence="8">
    <location>
        <position position="185"/>
    </location>
    <ligand>
        <name>substrate</name>
    </ligand>
</feature>
<evidence type="ECO:0000313" key="12">
    <source>
        <dbReference type="EMBL" id="MEY8001158.1"/>
    </source>
</evidence>
<keyword evidence="4 8" id="KW-0479">Metal-binding</keyword>
<dbReference type="PIRSF" id="PIRSF001492">
    <property type="entry name" value="IPGAM"/>
    <property type="match status" value="1"/>
</dbReference>
<feature type="binding site" evidence="8">
    <location>
        <position position="123"/>
    </location>
    <ligand>
        <name>substrate</name>
    </ligand>
</feature>
<proteinExistence type="inferred from homology"/>
<feature type="binding site" evidence="8">
    <location>
        <begin position="260"/>
        <end position="263"/>
    </location>
    <ligand>
        <name>substrate</name>
    </ligand>
</feature>
<comment type="catalytic activity">
    <reaction evidence="1 8">
        <text>(2R)-2-phosphoglycerate = (2R)-3-phosphoglycerate</text>
        <dbReference type="Rhea" id="RHEA:15901"/>
        <dbReference type="ChEBI" id="CHEBI:58272"/>
        <dbReference type="ChEBI" id="CHEBI:58289"/>
        <dbReference type="EC" id="5.4.2.12"/>
    </reaction>
</comment>
<keyword evidence="13" id="KW-1185">Reference proteome</keyword>
<dbReference type="InterPro" id="IPR036646">
    <property type="entry name" value="PGAM_B_sf"/>
</dbReference>
<keyword evidence="5 8" id="KW-0324">Glycolysis</keyword>
<keyword evidence="6 8" id="KW-0464">Manganese</keyword>
<dbReference type="InterPro" id="IPR017850">
    <property type="entry name" value="Alkaline_phosphatase_core_sf"/>
</dbReference>
<comment type="caution">
    <text evidence="12">The sequence shown here is derived from an EMBL/GenBank/DDBJ whole genome shotgun (WGS) entry which is preliminary data.</text>
</comment>
<evidence type="ECO:0000256" key="7">
    <source>
        <dbReference type="ARBA" id="ARBA00023235"/>
    </source>
</evidence>
<evidence type="ECO:0000256" key="3">
    <source>
        <dbReference type="ARBA" id="ARBA00008819"/>
    </source>
</evidence>
<dbReference type="SUPFAM" id="SSF64158">
    <property type="entry name" value="2,3-Bisphosphoglycerate-independent phosphoglycerate mutase, substrate-binding domain"/>
    <property type="match status" value="1"/>
</dbReference>
<dbReference type="SUPFAM" id="SSF53649">
    <property type="entry name" value="Alkaline phosphatase-like"/>
    <property type="match status" value="1"/>
</dbReference>
<evidence type="ECO:0000256" key="1">
    <source>
        <dbReference type="ARBA" id="ARBA00000370"/>
    </source>
</evidence>
<keyword evidence="7 8" id="KW-0413">Isomerase</keyword>
<evidence type="ECO:0000256" key="2">
    <source>
        <dbReference type="ARBA" id="ARBA00004798"/>
    </source>
</evidence>
<organism evidence="12 13">
    <name type="scientific">Clostridium moutaii</name>
    <dbReference type="NCBI Taxonomy" id="3240932"/>
    <lineage>
        <taxon>Bacteria</taxon>
        <taxon>Bacillati</taxon>
        <taxon>Bacillota</taxon>
        <taxon>Clostridia</taxon>
        <taxon>Eubacteriales</taxon>
        <taxon>Clostridiaceae</taxon>
        <taxon>Clostridium</taxon>
    </lineage>
</organism>
<dbReference type="Pfam" id="PF01676">
    <property type="entry name" value="Metalloenzyme"/>
    <property type="match status" value="1"/>
</dbReference>
<feature type="binding site" evidence="8">
    <location>
        <begin position="153"/>
        <end position="154"/>
    </location>
    <ligand>
        <name>substrate</name>
    </ligand>
</feature>
<feature type="domain" description="Metalloenzyme" evidence="10">
    <location>
        <begin position="5"/>
        <end position="496"/>
    </location>
</feature>
<name>A0ABV4BRM0_9CLOT</name>
<dbReference type="InterPro" id="IPR006124">
    <property type="entry name" value="Metalloenzyme"/>
</dbReference>
<evidence type="ECO:0000256" key="9">
    <source>
        <dbReference type="NCBIfam" id="TIGR01307"/>
    </source>
</evidence>
<feature type="binding site" evidence="8">
    <location>
        <position position="62"/>
    </location>
    <ligand>
        <name>Mn(2+)</name>
        <dbReference type="ChEBI" id="CHEBI:29035"/>
        <label>2</label>
    </ligand>
</feature>
<dbReference type="InterPro" id="IPR005995">
    <property type="entry name" value="Pgm_bpd_ind"/>
</dbReference>
<dbReference type="Proteomes" id="UP001564657">
    <property type="component" value="Unassembled WGS sequence"/>
</dbReference>
<feature type="binding site" evidence="8">
    <location>
        <position position="12"/>
    </location>
    <ligand>
        <name>Mn(2+)</name>
        <dbReference type="ChEBI" id="CHEBI:29035"/>
        <label>2</label>
    </ligand>
</feature>
<evidence type="ECO:0000256" key="8">
    <source>
        <dbReference type="HAMAP-Rule" id="MF_01038"/>
    </source>
</evidence>
<dbReference type="PANTHER" id="PTHR31637:SF0">
    <property type="entry name" value="2,3-BISPHOSPHOGLYCERATE-INDEPENDENT PHOSPHOGLYCERATE MUTASE"/>
    <property type="match status" value="1"/>
</dbReference>
<comment type="subunit">
    <text evidence="8">Monomer.</text>
</comment>
<protein>
    <recommendedName>
        <fullName evidence="8 9">2,3-bisphosphoglycerate-independent phosphoglycerate mutase</fullName>
        <shortName evidence="8">BPG-independent PGAM</shortName>
        <shortName evidence="8">Phosphoglyceromutase</shortName>
        <shortName evidence="8">iPGM</shortName>
        <ecNumber evidence="8 9">5.4.2.12</ecNumber>
    </recommendedName>
</protein>
<comment type="cofactor">
    <cofactor evidence="8">
        <name>Mn(2+)</name>
        <dbReference type="ChEBI" id="CHEBI:29035"/>
    </cofactor>
    <text evidence="8">Binds 2 manganese ions per subunit.</text>
</comment>
<dbReference type="RefSeq" id="WP_369705053.1">
    <property type="nucleotide sequence ID" value="NZ_JBGEWD010000014.1"/>
</dbReference>
<comment type="pathway">
    <text evidence="2 8">Carbohydrate degradation; glycolysis; pyruvate from D-glyceraldehyde 3-phosphate: step 3/5.</text>
</comment>
<dbReference type="EC" id="5.4.2.12" evidence="8 9"/>
<feature type="active site" description="Phosphoserine intermediate" evidence="8">
    <location>
        <position position="62"/>
    </location>
</feature>
<dbReference type="HAMAP" id="MF_01038">
    <property type="entry name" value="GpmI"/>
    <property type="match status" value="1"/>
</dbReference>
<evidence type="ECO:0000256" key="6">
    <source>
        <dbReference type="ARBA" id="ARBA00023211"/>
    </source>
</evidence>
<evidence type="ECO:0000313" key="13">
    <source>
        <dbReference type="Proteomes" id="UP001564657"/>
    </source>
</evidence>
<feature type="binding site" evidence="8">
    <location>
        <position position="442"/>
    </location>
    <ligand>
        <name>Mn(2+)</name>
        <dbReference type="ChEBI" id="CHEBI:29035"/>
        <label>2</label>
    </ligand>
</feature>
<dbReference type="CDD" id="cd16010">
    <property type="entry name" value="iPGM"/>
    <property type="match status" value="1"/>
</dbReference>
<feature type="binding site" evidence="8">
    <location>
        <position position="441"/>
    </location>
    <ligand>
        <name>Mn(2+)</name>
        <dbReference type="ChEBI" id="CHEBI:29035"/>
        <label>2</label>
    </ligand>
</feature>
<feature type="binding site" evidence="8">
    <location>
        <position position="404"/>
    </location>
    <ligand>
        <name>Mn(2+)</name>
        <dbReference type="ChEBI" id="CHEBI:29035"/>
        <label>1</label>
    </ligand>
</feature>
<dbReference type="Gene3D" id="3.40.720.10">
    <property type="entry name" value="Alkaline Phosphatase, subunit A"/>
    <property type="match status" value="1"/>
</dbReference>
<evidence type="ECO:0000256" key="4">
    <source>
        <dbReference type="ARBA" id="ARBA00022723"/>
    </source>
</evidence>
<comment type="similarity">
    <text evidence="3 8">Belongs to the BPG-independent phosphoglycerate mutase family.</text>
</comment>
<feature type="domain" description="BPG-independent PGAM N-terminal" evidence="11">
    <location>
        <begin position="82"/>
        <end position="295"/>
    </location>
</feature>
<gene>
    <name evidence="8 12" type="primary">gpmI</name>
    <name evidence="12" type="ORF">AB8U03_13335</name>
</gene>
<dbReference type="GO" id="GO:0004619">
    <property type="term" value="F:phosphoglycerate mutase activity"/>
    <property type="evidence" value="ECO:0007669"/>
    <property type="project" value="UniProtKB-EC"/>
</dbReference>
<evidence type="ECO:0000259" key="10">
    <source>
        <dbReference type="Pfam" id="PF01676"/>
    </source>
</evidence>
<evidence type="ECO:0000256" key="5">
    <source>
        <dbReference type="ARBA" id="ARBA00023152"/>
    </source>
</evidence>
<dbReference type="Gene3D" id="3.40.1450.10">
    <property type="entry name" value="BPG-independent phosphoglycerate mutase, domain B"/>
    <property type="match status" value="1"/>
</dbReference>
<reference evidence="12 13" key="1">
    <citation type="submission" date="2024-08" db="EMBL/GenBank/DDBJ databases">
        <title>Clostridium lapicellarii sp. nov., and Clostridium renhuaiense sp. nov., two species isolated from the mud in a fermentation cellar used for producing sauce-flavour Chinese liquors.</title>
        <authorList>
            <person name="Yang F."/>
            <person name="Wang H."/>
            <person name="Chen L.Q."/>
            <person name="Zhou N."/>
            <person name="Lu J.J."/>
            <person name="Pu X.X."/>
            <person name="Wan B."/>
            <person name="Wang L."/>
            <person name="Liu S.J."/>
        </authorList>
    </citation>
    <scope>NUCLEOTIDE SEQUENCE [LARGE SCALE GENOMIC DNA]</scope>
    <source>
        <strain evidence="12 13">MT-5</strain>
    </source>
</reference>
<accession>A0ABV4BRM0</accession>
<feature type="binding site" evidence="8">
    <location>
        <position position="191"/>
    </location>
    <ligand>
        <name>substrate</name>
    </ligand>
</feature>
<dbReference type="PANTHER" id="PTHR31637">
    <property type="entry name" value="2,3-BISPHOSPHOGLYCERATE-INDEPENDENT PHOSPHOGLYCERATE MUTASE"/>
    <property type="match status" value="1"/>
</dbReference>
<dbReference type="NCBIfam" id="TIGR01307">
    <property type="entry name" value="pgm_bpd_ind"/>
    <property type="match status" value="1"/>
</dbReference>
<feature type="binding site" evidence="8">
    <location>
        <position position="460"/>
    </location>
    <ligand>
        <name>Mn(2+)</name>
        <dbReference type="ChEBI" id="CHEBI:29035"/>
        <label>1</label>
    </ligand>
</feature>
<feature type="binding site" evidence="8">
    <location>
        <position position="333"/>
    </location>
    <ligand>
        <name>substrate</name>
    </ligand>
</feature>
<dbReference type="InterPro" id="IPR011258">
    <property type="entry name" value="BPG-indep_PGM_N"/>
</dbReference>
<sequence>MKKNPAMLMILDGFGISEKREGNAVKAAYKPNFDKYFRQYPHTELAASGLSVGLPEGQMGNSEVGHLNIGAGRIIYQDLSKITKSIENGDFFENEALNRAMDNVIENNSDLHLLGLLSPGGVHSHTDHLKGLLQLAKKRGIDSVYIHAFTDGRDVPPSSAAGYIKDISQYMTEIGIGRIATVSGRYYAMDRDKRWERVQLAYNALVYGKGNKANSALEAVETSYENNKTDEFIIPTVIETKGVPVATIKNGDSVIFFNFRPDRARQLTRALNDDTFEGFKRDKLNLEFVTMTEYDATIKNVDIAFQNEYYKNTLGEYVSNMGKNQLRIAETEKYAHVTFFFNGGIEVPNKNEDRVLIPSPKVATYDLKPEMSAREVTNKLLDRLDMDKYDMIILNFANPDMVGHTGIFEAAKIAIEVVDECLGRIVNKVLEKDGTVFITADHGNCEQMIDYSTQKPMTAHTTNKVPFIYISKNAKKLKKSGILADIAPTMLEVMGLVKPEEMTGKSLILK</sequence>
<evidence type="ECO:0000259" key="11">
    <source>
        <dbReference type="Pfam" id="PF06415"/>
    </source>
</evidence>
<comment type="function">
    <text evidence="8">Catalyzes the interconversion of 2-phosphoglycerate and 3-phosphoglycerate.</text>
</comment>
<dbReference type="Pfam" id="PF06415">
    <property type="entry name" value="iPGM_N"/>
    <property type="match status" value="1"/>
</dbReference>
<dbReference type="EMBL" id="JBGEWD010000014">
    <property type="protein sequence ID" value="MEY8001158.1"/>
    <property type="molecule type" value="Genomic_DNA"/>
</dbReference>